<gene>
    <name evidence="2" type="ORF">GCM10009655_23260</name>
</gene>
<feature type="transmembrane region" description="Helical" evidence="1">
    <location>
        <begin position="285"/>
        <end position="309"/>
    </location>
</feature>
<keyword evidence="1" id="KW-0472">Membrane</keyword>
<feature type="transmembrane region" description="Helical" evidence="1">
    <location>
        <begin position="111"/>
        <end position="139"/>
    </location>
</feature>
<feature type="transmembrane region" description="Helical" evidence="1">
    <location>
        <begin position="352"/>
        <end position="378"/>
    </location>
</feature>
<comment type="caution">
    <text evidence="2">The sequence shown here is derived from an EMBL/GenBank/DDBJ whole genome shotgun (WGS) entry which is preliminary data.</text>
</comment>
<evidence type="ECO:0000256" key="1">
    <source>
        <dbReference type="SAM" id="Phobius"/>
    </source>
</evidence>
<reference evidence="2 3" key="1">
    <citation type="journal article" date="2019" name="Int. J. Syst. Evol. Microbiol.">
        <title>The Global Catalogue of Microorganisms (GCM) 10K type strain sequencing project: providing services to taxonomists for standard genome sequencing and annotation.</title>
        <authorList>
            <consortium name="The Broad Institute Genomics Platform"/>
            <consortium name="The Broad Institute Genome Sequencing Center for Infectious Disease"/>
            <person name="Wu L."/>
            <person name="Ma J."/>
        </authorList>
    </citation>
    <scope>NUCLEOTIDE SEQUENCE [LARGE SCALE GENOMIC DNA]</scope>
    <source>
        <strain evidence="2 3">JCM 12762</strain>
    </source>
</reference>
<name>A0ABN1VVG8_9MICO</name>
<sequence>MSFRSTLILVRFLLTFINRRVFGRGILRSKTAKTAAIAIALTAFVGYGLLTVVVVRQYFDAEIVEILLLSGGAATPFWVLIAYTIVRVLFLKADQLTQLTFMLPATNRERTLAFAIFEALMVVGASLITFGAFIIAAATISGFSIIWRAVAAIFFPTILCYLLFSIVYLGVERLVITIGAGRLRGLIIPFLFAAALVGMFTLANSQSQEMLQGYLSGQPYFIPQLGFLKIADSAGPALAVLVFLILLLALGTLVLVAAPKDYEPVKQHYRVLSGKLASSQLGLHLLALVRSFETLIVLLFATLATAGIAILKIEIPPYVLLFVTFQGVYAFANSEPIRRATPAVQGAVASYLNLVTAQAIVLLVVAVPAVAVSTWLGIGIQHSALAIGFSACNILLSTLVGILFPADNGNPFSVVVGVVLVFAIVAMVAMGLNIFSLPVAINVAVVVLLSVAVVAYSIVGINRIERIRRYEIVA</sequence>
<accession>A0ABN1VVG8</accession>
<evidence type="ECO:0000313" key="3">
    <source>
        <dbReference type="Proteomes" id="UP001500943"/>
    </source>
</evidence>
<protein>
    <submittedName>
        <fullName evidence="2">Uncharacterized protein</fullName>
    </submittedName>
</protein>
<feature type="transmembrane region" description="Helical" evidence="1">
    <location>
        <begin position="441"/>
        <end position="459"/>
    </location>
</feature>
<organism evidence="2 3">
    <name type="scientific">Rhodoglobus aureus</name>
    <dbReference type="NCBI Taxonomy" id="191497"/>
    <lineage>
        <taxon>Bacteria</taxon>
        <taxon>Bacillati</taxon>
        <taxon>Actinomycetota</taxon>
        <taxon>Actinomycetes</taxon>
        <taxon>Micrococcales</taxon>
        <taxon>Microbacteriaceae</taxon>
        <taxon>Rhodoglobus</taxon>
    </lineage>
</organism>
<keyword evidence="1" id="KW-1133">Transmembrane helix</keyword>
<dbReference type="Proteomes" id="UP001500943">
    <property type="component" value="Unassembled WGS sequence"/>
</dbReference>
<feature type="transmembrane region" description="Helical" evidence="1">
    <location>
        <begin position="34"/>
        <end position="54"/>
    </location>
</feature>
<feature type="transmembrane region" description="Helical" evidence="1">
    <location>
        <begin position="237"/>
        <end position="258"/>
    </location>
</feature>
<evidence type="ECO:0000313" key="2">
    <source>
        <dbReference type="EMBL" id="GAA1223438.1"/>
    </source>
</evidence>
<dbReference type="RefSeq" id="WP_343926052.1">
    <property type="nucleotide sequence ID" value="NZ_BAAAKW010000050.1"/>
</dbReference>
<dbReference type="EMBL" id="BAAAKW010000050">
    <property type="protein sequence ID" value="GAA1223438.1"/>
    <property type="molecule type" value="Genomic_DNA"/>
</dbReference>
<keyword evidence="3" id="KW-1185">Reference proteome</keyword>
<feature type="transmembrane region" description="Helical" evidence="1">
    <location>
        <begin position="145"/>
        <end position="171"/>
    </location>
</feature>
<feature type="transmembrane region" description="Helical" evidence="1">
    <location>
        <begin position="412"/>
        <end position="435"/>
    </location>
</feature>
<keyword evidence="1" id="KW-0812">Transmembrane</keyword>
<feature type="transmembrane region" description="Helical" evidence="1">
    <location>
        <begin position="183"/>
        <end position="203"/>
    </location>
</feature>
<feature type="transmembrane region" description="Helical" evidence="1">
    <location>
        <begin position="315"/>
        <end position="332"/>
    </location>
</feature>
<proteinExistence type="predicted"/>
<feature type="transmembrane region" description="Helical" evidence="1">
    <location>
        <begin position="66"/>
        <end position="90"/>
    </location>
</feature>
<feature type="transmembrane region" description="Helical" evidence="1">
    <location>
        <begin position="384"/>
        <end position="405"/>
    </location>
</feature>